<evidence type="ECO:0000256" key="1">
    <source>
        <dbReference type="ARBA" id="ARBA00006484"/>
    </source>
</evidence>
<dbReference type="FunFam" id="3.40.50.720:FF:000084">
    <property type="entry name" value="Short-chain dehydrogenase reductase"/>
    <property type="match status" value="1"/>
</dbReference>
<name>A0A4Q5LJU2_9SPHI</name>
<dbReference type="Pfam" id="PF13561">
    <property type="entry name" value="adh_short_C2"/>
    <property type="match status" value="1"/>
</dbReference>
<comment type="similarity">
    <text evidence="1">Belongs to the short-chain dehydrogenases/reductases (SDR) family.</text>
</comment>
<gene>
    <name evidence="2" type="ORF">EWM62_14875</name>
</gene>
<dbReference type="Proteomes" id="UP000293331">
    <property type="component" value="Unassembled WGS sequence"/>
</dbReference>
<keyword evidence="3" id="KW-1185">Reference proteome</keyword>
<proteinExistence type="inferred from homology"/>
<dbReference type="InterPro" id="IPR020904">
    <property type="entry name" value="Sc_DH/Rdtase_CS"/>
</dbReference>
<dbReference type="InterPro" id="IPR002347">
    <property type="entry name" value="SDR_fam"/>
</dbReference>
<dbReference type="PRINTS" id="PR00080">
    <property type="entry name" value="SDRFAMILY"/>
</dbReference>
<dbReference type="OrthoDB" id="9803333at2"/>
<dbReference type="EMBL" id="SEWG01000005">
    <property type="protein sequence ID" value="RYU89595.1"/>
    <property type="molecule type" value="Genomic_DNA"/>
</dbReference>
<dbReference type="PRINTS" id="PR00081">
    <property type="entry name" value="GDHRDH"/>
</dbReference>
<dbReference type="AlphaFoldDB" id="A0A4Q5LJU2"/>
<dbReference type="PANTHER" id="PTHR42760">
    <property type="entry name" value="SHORT-CHAIN DEHYDROGENASES/REDUCTASES FAMILY MEMBER"/>
    <property type="match status" value="1"/>
</dbReference>
<evidence type="ECO:0000313" key="2">
    <source>
        <dbReference type="EMBL" id="RYU89595.1"/>
    </source>
</evidence>
<dbReference type="SUPFAM" id="SSF51735">
    <property type="entry name" value="NAD(P)-binding Rossmann-fold domains"/>
    <property type="match status" value="1"/>
</dbReference>
<reference evidence="2 3" key="1">
    <citation type="submission" date="2019-02" db="EMBL/GenBank/DDBJ databases">
        <title>Bacterial novel species Mucilaginibacter sp. 17JY9-4 isolated from soil.</title>
        <authorList>
            <person name="Jung H.-Y."/>
        </authorList>
    </citation>
    <scope>NUCLEOTIDE SEQUENCE [LARGE SCALE GENOMIC DNA]</scope>
    <source>
        <strain evidence="2 3">17JY9-4</strain>
    </source>
</reference>
<dbReference type="GO" id="GO:0016616">
    <property type="term" value="F:oxidoreductase activity, acting on the CH-OH group of donors, NAD or NADP as acceptor"/>
    <property type="evidence" value="ECO:0007669"/>
    <property type="project" value="TreeGrafter"/>
</dbReference>
<dbReference type="RefSeq" id="WP_129877454.1">
    <property type="nucleotide sequence ID" value="NZ_SEWG01000005.1"/>
</dbReference>
<accession>A0A4Q5LJU2</accession>
<dbReference type="PROSITE" id="PS00061">
    <property type="entry name" value="ADH_SHORT"/>
    <property type="match status" value="1"/>
</dbReference>
<protein>
    <submittedName>
        <fullName evidence="2">SDR family oxidoreductase</fullName>
    </submittedName>
</protein>
<evidence type="ECO:0000313" key="3">
    <source>
        <dbReference type="Proteomes" id="UP000293331"/>
    </source>
</evidence>
<sequence>MKSEIYQTLKNKVAVITGTESGIGQAIAIELGTRGADIVIAYHEDEKAANETLKTIEDNGGKAIIQQTDVSDFKQVQALFKAAHQLGTPYILVNSAGIDASGIPVVDMDIDTFDQTIRANLYGTFYMCKEFIRLRKAAGGQGKIINLSSVHEDIPRAGAAEYCASKGAIRNLTRCLALELAEFKINVNNIAPGMVLTPMNQKAIDDPKELEKQVQSIPWKRAAEPWEVAKLAAYLVSEDASYAAGQTFTLDGGLSQNLGQGA</sequence>
<dbReference type="Gene3D" id="3.40.50.720">
    <property type="entry name" value="NAD(P)-binding Rossmann-like Domain"/>
    <property type="match status" value="1"/>
</dbReference>
<comment type="caution">
    <text evidence="2">The sequence shown here is derived from an EMBL/GenBank/DDBJ whole genome shotgun (WGS) entry which is preliminary data.</text>
</comment>
<dbReference type="InterPro" id="IPR036291">
    <property type="entry name" value="NAD(P)-bd_dom_sf"/>
</dbReference>
<organism evidence="2 3">
    <name type="scientific">Mucilaginibacter terrigena</name>
    <dbReference type="NCBI Taxonomy" id="2492395"/>
    <lineage>
        <taxon>Bacteria</taxon>
        <taxon>Pseudomonadati</taxon>
        <taxon>Bacteroidota</taxon>
        <taxon>Sphingobacteriia</taxon>
        <taxon>Sphingobacteriales</taxon>
        <taxon>Sphingobacteriaceae</taxon>
        <taxon>Mucilaginibacter</taxon>
    </lineage>
</organism>